<gene>
    <name evidence="9" type="ORF">GL263_22675</name>
</gene>
<evidence type="ECO:0000256" key="6">
    <source>
        <dbReference type="SAM" id="MobiDB-lite"/>
    </source>
</evidence>
<organism evidence="9 10">
    <name type="scientific">Streptomyces durbertensis</name>
    <dbReference type="NCBI Taxonomy" id="2448886"/>
    <lineage>
        <taxon>Bacteria</taxon>
        <taxon>Bacillati</taxon>
        <taxon>Actinomycetota</taxon>
        <taxon>Actinomycetes</taxon>
        <taxon>Kitasatosporales</taxon>
        <taxon>Streptomycetaceae</taxon>
        <taxon>Streptomyces</taxon>
    </lineage>
</organism>
<keyword evidence="3 7" id="KW-0812">Transmembrane</keyword>
<feature type="compositionally biased region" description="Pro residues" evidence="6">
    <location>
        <begin position="22"/>
        <end position="35"/>
    </location>
</feature>
<dbReference type="Pfam" id="PF06271">
    <property type="entry name" value="RDD"/>
    <property type="match status" value="1"/>
</dbReference>
<keyword evidence="5 7" id="KW-0472">Membrane</keyword>
<evidence type="ECO:0000256" key="4">
    <source>
        <dbReference type="ARBA" id="ARBA00022989"/>
    </source>
</evidence>
<dbReference type="PANTHER" id="PTHR36115:SF4">
    <property type="entry name" value="MEMBRANE PROTEIN"/>
    <property type="match status" value="1"/>
</dbReference>
<proteinExistence type="predicted"/>
<evidence type="ECO:0000313" key="10">
    <source>
        <dbReference type="Proteomes" id="UP000766698"/>
    </source>
</evidence>
<feature type="domain" description="RDD" evidence="8">
    <location>
        <begin position="87"/>
        <end position="221"/>
    </location>
</feature>
<feature type="compositionally biased region" description="Pro residues" evidence="6">
    <location>
        <begin position="43"/>
        <end position="57"/>
    </location>
</feature>
<keyword evidence="2" id="KW-1003">Cell membrane</keyword>
<comment type="caution">
    <text evidence="9">The sequence shown here is derived from an EMBL/GenBank/DDBJ whole genome shotgun (WGS) entry which is preliminary data.</text>
</comment>
<dbReference type="PANTHER" id="PTHR36115">
    <property type="entry name" value="PROLINE-RICH ANTIGEN HOMOLOG-RELATED"/>
    <property type="match status" value="1"/>
</dbReference>
<name>A0ABR6EM59_9ACTN</name>
<evidence type="ECO:0000256" key="2">
    <source>
        <dbReference type="ARBA" id="ARBA00022475"/>
    </source>
</evidence>
<sequence>MSTDHPPPGASGEPPENDPFRKPPPGGSEPTPPPGASGSPYDSAPPPPGGGAPPPPGGGYASHPYGENPYGGAQGAGDPLAGMPPLASRGRRLVARIIDWLVVGIPLTLITAPFFGTFDWNTDDTGGQWGQGLLYVLVYLVYEGLMLTSRGQTLGKMAMKIRVGMLENGAVPAGSPGWTRAAVYSLPNLVPCIGTLFWLVNVLYCTWDKPYQQCVHDKAAKTVVVAST</sequence>
<accession>A0ABR6EM59</accession>
<evidence type="ECO:0000256" key="7">
    <source>
        <dbReference type="SAM" id="Phobius"/>
    </source>
</evidence>
<comment type="subcellular location">
    <subcellularLocation>
        <location evidence="1">Cell membrane</location>
        <topology evidence="1">Multi-pass membrane protein</topology>
    </subcellularLocation>
</comment>
<feature type="transmembrane region" description="Helical" evidence="7">
    <location>
        <begin position="128"/>
        <end position="147"/>
    </location>
</feature>
<feature type="region of interest" description="Disordered" evidence="6">
    <location>
        <begin position="1"/>
        <end position="83"/>
    </location>
</feature>
<protein>
    <submittedName>
        <fullName evidence="9">RDD family protein</fullName>
    </submittedName>
</protein>
<dbReference type="InterPro" id="IPR010432">
    <property type="entry name" value="RDD"/>
</dbReference>
<reference evidence="10" key="1">
    <citation type="journal article" date="2020" name="Syst. Appl. Microbiol.">
        <title>Streptomyces alkaliterrae sp. nov., isolated from an alkaline soil, and emended descriptions of Streptomyces alkaliphilus, Streptomyces calidiresistens and Streptomyces durbertensis.</title>
        <authorList>
            <person name="Swiecimska M."/>
            <person name="Golinska P."/>
            <person name="Nouioui I."/>
            <person name="Wypij M."/>
            <person name="Rai M."/>
            <person name="Sangal V."/>
            <person name="Goodfellow M."/>
        </authorList>
    </citation>
    <scope>NUCLEOTIDE SEQUENCE [LARGE SCALE GENOMIC DNA]</scope>
    <source>
        <strain evidence="10">DSM 104538</strain>
    </source>
</reference>
<evidence type="ECO:0000256" key="1">
    <source>
        <dbReference type="ARBA" id="ARBA00004651"/>
    </source>
</evidence>
<evidence type="ECO:0000256" key="3">
    <source>
        <dbReference type="ARBA" id="ARBA00022692"/>
    </source>
</evidence>
<evidence type="ECO:0000259" key="8">
    <source>
        <dbReference type="Pfam" id="PF06271"/>
    </source>
</evidence>
<evidence type="ECO:0000313" key="9">
    <source>
        <dbReference type="EMBL" id="MBB1246338.1"/>
    </source>
</evidence>
<dbReference type="InterPro" id="IPR051791">
    <property type="entry name" value="Pra-immunoreactive"/>
</dbReference>
<keyword evidence="10" id="KW-1185">Reference proteome</keyword>
<dbReference type="EMBL" id="WMLF01000462">
    <property type="protein sequence ID" value="MBB1246338.1"/>
    <property type="molecule type" value="Genomic_DNA"/>
</dbReference>
<feature type="transmembrane region" description="Helical" evidence="7">
    <location>
        <begin position="93"/>
        <end position="116"/>
    </location>
</feature>
<evidence type="ECO:0000256" key="5">
    <source>
        <dbReference type="ARBA" id="ARBA00023136"/>
    </source>
</evidence>
<keyword evidence="4 7" id="KW-1133">Transmembrane helix</keyword>
<dbReference type="Proteomes" id="UP000766698">
    <property type="component" value="Unassembled WGS sequence"/>
</dbReference>